<feature type="compositionally biased region" description="Basic residues" evidence="4">
    <location>
        <begin position="726"/>
        <end position="736"/>
    </location>
</feature>
<evidence type="ECO:0000256" key="1">
    <source>
        <dbReference type="ARBA" id="ARBA00022574"/>
    </source>
</evidence>
<evidence type="ECO:0000313" key="6">
    <source>
        <dbReference type="Proteomes" id="UP001527925"/>
    </source>
</evidence>
<accession>A0ABR4NAS4</accession>
<evidence type="ECO:0000256" key="4">
    <source>
        <dbReference type="SAM" id="MobiDB-lite"/>
    </source>
</evidence>
<feature type="compositionally biased region" description="Polar residues" evidence="4">
    <location>
        <begin position="551"/>
        <end position="565"/>
    </location>
</feature>
<dbReference type="PANTHER" id="PTHR15574:SF43">
    <property type="entry name" value="DDB1- AND CUL4-ASSOCIATED FACTOR 5"/>
    <property type="match status" value="1"/>
</dbReference>
<dbReference type="SUPFAM" id="SSF50978">
    <property type="entry name" value="WD40 repeat-like"/>
    <property type="match status" value="1"/>
</dbReference>
<feature type="region of interest" description="Disordered" evidence="4">
    <location>
        <begin position="453"/>
        <end position="489"/>
    </location>
</feature>
<reference evidence="5 6" key="1">
    <citation type="submission" date="2023-09" db="EMBL/GenBank/DDBJ databases">
        <title>Pangenome analysis of Batrachochytrium dendrobatidis and related Chytrids.</title>
        <authorList>
            <person name="Yacoub M.N."/>
            <person name="Stajich J.E."/>
            <person name="James T.Y."/>
        </authorList>
    </citation>
    <scope>NUCLEOTIDE SEQUENCE [LARGE SCALE GENOMIC DNA]</scope>
    <source>
        <strain evidence="5 6">JEL0888</strain>
    </source>
</reference>
<proteinExistence type="predicted"/>
<dbReference type="InterPro" id="IPR019775">
    <property type="entry name" value="WD40_repeat_CS"/>
</dbReference>
<keyword evidence="2" id="KW-0677">Repeat</keyword>
<dbReference type="InterPro" id="IPR015943">
    <property type="entry name" value="WD40/YVTN_repeat-like_dom_sf"/>
</dbReference>
<feature type="compositionally biased region" description="Basic and acidic residues" evidence="4">
    <location>
        <begin position="516"/>
        <end position="526"/>
    </location>
</feature>
<dbReference type="EMBL" id="JADGIZ020000015">
    <property type="protein sequence ID" value="KAL2916633.1"/>
    <property type="molecule type" value="Genomic_DNA"/>
</dbReference>
<feature type="repeat" description="WD" evidence="3">
    <location>
        <begin position="180"/>
        <end position="222"/>
    </location>
</feature>
<dbReference type="Proteomes" id="UP001527925">
    <property type="component" value="Unassembled WGS sequence"/>
</dbReference>
<feature type="repeat" description="WD" evidence="3">
    <location>
        <begin position="90"/>
        <end position="124"/>
    </location>
</feature>
<dbReference type="Gene3D" id="2.130.10.10">
    <property type="entry name" value="YVTN repeat-like/Quinoprotein amine dehydrogenase"/>
    <property type="match status" value="3"/>
</dbReference>
<dbReference type="PROSITE" id="PS00678">
    <property type="entry name" value="WD_REPEATS_1"/>
    <property type="match status" value="1"/>
</dbReference>
<feature type="compositionally biased region" description="Low complexity" evidence="4">
    <location>
        <begin position="531"/>
        <end position="543"/>
    </location>
</feature>
<keyword evidence="1 3" id="KW-0853">WD repeat</keyword>
<dbReference type="PANTHER" id="PTHR15574">
    <property type="entry name" value="WD REPEAT DOMAIN-CONTAINING FAMILY"/>
    <property type="match status" value="1"/>
</dbReference>
<feature type="compositionally biased region" description="Acidic residues" evidence="4">
    <location>
        <begin position="649"/>
        <end position="660"/>
    </location>
</feature>
<dbReference type="PROSITE" id="PS50294">
    <property type="entry name" value="WD_REPEATS_REGION"/>
    <property type="match status" value="1"/>
</dbReference>
<feature type="region of interest" description="Disordered" evidence="4">
    <location>
        <begin position="516"/>
        <end position="627"/>
    </location>
</feature>
<evidence type="ECO:0000256" key="2">
    <source>
        <dbReference type="ARBA" id="ARBA00022737"/>
    </source>
</evidence>
<feature type="region of interest" description="Disordered" evidence="4">
    <location>
        <begin position="136"/>
        <end position="171"/>
    </location>
</feature>
<feature type="compositionally biased region" description="Low complexity" evidence="4">
    <location>
        <begin position="457"/>
        <end position="466"/>
    </location>
</feature>
<gene>
    <name evidence="5" type="ORF">HK105_203745</name>
</gene>
<dbReference type="InterPro" id="IPR036322">
    <property type="entry name" value="WD40_repeat_dom_sf"/>
</dbReference>
<dbReference type="PROSITE" id="PS50082">
    <property type="entry name" value="WD_REPEATS_2"/>
    <property type="match status" value="2"/>
</dbReference>
<dbReference type="InterPro" id="IPR045151">
    <property type="entry name" value="DCAF8"/>
</dbReference>
<dbReference type="SMART" id="SM00320">
    <property type="entry name" value="WD40"/>
    <property type="match status" value="6"/>
</dbReference>
<evidence type="ECO:0000313" key="5">
    <source>
        <dbReference type="EMBL" id="KAL2916633.1"/>
    </source>
</evidence>
<evidence type="ECO:0008006" key="7">
    <source>
        <dbReference type="Google" id="ProtNLM"/>
    </source>
</evidence>
<evidence type="ECO:0000256" key="3">
    <source>
        <dbReference type="PROSITE-ProRule" id="PRU00221"/>
    </source>
</evidence>
<feature type="region of interest" description="Disordered" evidence="4">
    <location>
        <begin position="649"/>
        <end position="736"/>
    </location>
</feature>
<name>A0ABR4NAS4_9FUNG</name>
<protein>
    <recommendedName>
        <fullName evidence="7">WD40 repeat-like protein</fullName>
    </recommendedName>
</protein>
<dbReference type="InterPro" id="IPR001680">
    <property type="entry name" value="WD40_rpt"/>
</dbReference>
<sequence>MPLAILAVQDGGLAPAIPRDRRAVLKSTLLGRPPDRWFGTAKTVKGHFGCVNAVAFSRGSGSLLATGGDDCRIWQSFRSLGEQWRPAMVHSGHISNIFCLQFDSSGQHLLSSGNDGFLIRYDVERVASFSDLIASRPPSQGSLPPSRLGDPSAPMSARSRSRVHSSGPDGQLGFSGRDLISAHESACLRFSIDPTNDNVVLSSGQDGRIRLWDLRKGRDTPAAQFTARRRIAQNSVDFNPAAPTLFITADEGGGVHLYDMRMAFAGSPMRDTSVMRFTTMLARSVRSCRSSDITSAVWRQDGSCFVASVQRWFPTLYTPADPHPIYVFDTGAHADQSFRSYATVKTACFSSDTLGGEFVVAGSDDFSAYGWSVPPIAELREARSYYDRRSPCDPEKIVFGFKNTRIAPAMASGADFCLRGHRSLVNTVAAHPTLPMLVTAGVEKCFRVFTPSHADDPAQADTAAQTHEPEEPMPTPSLSSFLLGVHSSPESTEEDRSVLAYFDFLISTQAAMDDESIWRDDDRASSDEGDSNSSTSGTTTSSDADSEQSGDESISANDSTADQSNGNGGDEPDSVARPPSSSNAAQPHRRSFREGTARSGLSSAEAAGDGAPDADAEHPLASLTRSQQQALMREYERVAFQDSDYEWWIDNEDDGADGDDNGGGGGGGRDPLYDHYGDAPPNDCHSIHSLTASSDDAGEVRENVPLRVRRRREPGSGGSSAEGRNVRRQTQRPRIE</sequence>
<dbReference type="Pfam" id="PF00400">
    <property type="entry name" value="WD40"/>
    <property type="match status" value="3"/>
</dbReference>
<comment type="caution">
    <text evidence="5">The sequence shown here is derived from an EMBL/GenBank/DDBJ whole genome shotgun (WGS) entry which is preliminary data.</text>
</comment>
<keyword evidence="6" id="KW-1185">Reference proteome</keyword>
<organism evidence="5 6">
    <name type="scientific">Polyrhizophydium stewartii</name>
    <dbReference type="NCBI Taxonomy" id="2732419"/>
    <lineage>
        <taxon>Eukaryota</taxon>
        <taxon>Fungi</taxon>
        <taxon>Fungi incertae sedis</taxon>
        <taxon>Chytridiomycota</taxon>
        <taxon>Chytridiomycota incertae sedis</taxon>
        <taxon>Chytridiomycetes</taxon>
        <taxon>Rhizophydiales</taxon>
        <taxon>Rhizophydiales incertae sedis</taxon>
        <taxon>Polyrhizophydium</taxon>
    </lineage>
</organism>
<feature type="compositionally biased region" description="Low complexity" evidence="4">
    <location>
        <begin position="604"/>
        <end position="613"/>
    </location>
</feature>